<dbReference type="Pfam" id="PF17118">
    <property type="entry name" value="DUF5105"/>
    <property type="match status" value="1"/>
</dbReference>
<evidence type="ECO:0000313" key="2">
    <source>
        <dbReference type="EMBL" id="AJI24550.1"/>
    </source>
</evidence>
<dbReference type="InterPro" id="IPR029050">
    <property type="entry name" value="Immunoprotect_excell_Ig-like"/>
</dbReference>
<dbReference type="HOGENOM" id="CLU_053849_0_0_9"/>
<protein>
    <submittedName>
        <fullName evidence="2">Uncharacterized protein</fullName>
    </submittedName>
</protein>
<dbReference type="AlphaFoldDB" id="A0A0B6AI43"/>
<feature type="chain" id="PRO_5038923591" evidence="1">
    <location>
        <begin position="19"/>
        <end position="351"/>
    </location>
</feature>
<dbReference type="InterPro" id="IPR031343">
    <property type="entry name" value="DUF5105"/>
</dbReference>
<dbReference type="Proteomes" id="UP000031829">
    <property type="component" value="Chromosome"/>
</dbReference>
<keyword evidence="1" id="KW-0732">Signal</keyword>
<reference evidence="2 3" key="1">
    <citation type="journal article" date="2015" name="Genome Announc.">
        <title>Complete genome sequences for 35 biothreat assay-relevant bacillus species.</title>
        <authorList>
            <person name="Johnson S.L."/>
            <person name="Daligault H.E."/>
            <person name="Davenport K.W."/>
            <person name="Jaissle J."/>
            <person name="Frey K.G."/>
            <person name="Ladner J.T."/>
            <person name="Broomall S.M."/>
            <person name="Bishop-Lilly K.A."/>
            <person name="Bruce D.C."/>
            <person name="Gibbons H.S."/>
            <person name="Coyne S.R."/>
            <person name="Lo C.C."/>
            <person name="Meincke L."/>
            <person name="Munk A.C."/>
            <person name="Koroleva G.I."/>
            <person name="Rosenzweig C.N."/>
            <person name="Palacios G.F."/>
            <person name="Redden C.L."/>
            <person name="Minogue T.D."/>
            <person name="Chain P.S."/>
        </authorList>
    </citation>
    <scope>NUCLEOTIDE SEQUENCE [LARGE SCALE GENOMIC DNA]</scope>
    <source>
        <strain evidence="3">ATCC 14581 / DSM 32 / JCM 2506 / NBRC 15308 / NCIMB 9376 / NCTC 10342 / NRRL B-14308 / VKM B-512</strain>
    </source>
</reference>
<gene>
    <name evidence="2" type="ORF">BG04_3104</name>
</gene>
<name>A0A0B6AI43_PRIM2</name>
<dbReference type="PROSITE" id="PS51257">
    <property type="entry name" value="PROKAR_LIPOPROTEIN"/>
    <property type="match status" value="1"/>
</dbReference>
<sequence>MKKMNVLALAFVLTLVLAACNNSKETGGSTSAKNKAIEASIDSASYILVDSDEGATSEEKGLLKVDLKVKNVSKNSISLSDYDGVYLYEGDEQLSPKTGVNSRELGLESSASDKIGAGKQKKLTFVFEVKKDKKYKIGLQPKSSDYDEEIDEVTLTLDTKKYAKSYNKLQDPEKALQAYTEVLYLNKENVDYDKYVTADKTAVIEEQKKAFNEELKGAFSNSLTDKAKKDFFNMYKDVLKEKASVKTNVIANANNKAVVEVEYTTLNLSDLYSYVSQLKRAYTDETKDYDTEHSEEFAASKFKDIVNELETKEGRRPLRIFMVKEDGKWTVKSSDLYSDSLGKTFGSSYIR</sequence>
<dbReference type="Gene3D" id="2.60.40.1240">
    <property type="match status" value="1"/>
</dbReference>
<dbReference type="KEGG" id="bmeg:BG04_3104"/>
<evidence type="ECO:0000256" key="1">
    <source>
        <dbReference type="SAM" id="SignalP"/>
    </source>
</evidence>
<dbReference type="EMBL" id="CP009920">
    <property type="protein sequence ID" value="AJI24550.1"/>
    <property type="molecule type" value="Genomic_DNA"/>
</dbReference>
<organism evidence="2 3">
    <name type="scientific">Priestia megaterium (strain ATCC 14581 / DSM 32 / CCUG 1817 / JCM 2506 / NBRC 15308 / NCIMB 9376 / NCTC 10342 / NRRL B-14308 / VKM B-512 / Ford 19)</name>
    <name type="common">Bacillus megaterium</name>
    <dbReference type="NCBI Taxonomy" id="1348623"/>
    <lineage>
        <taxon>Bacteria</taxon>
        <taxon>Bacillati</taxon>
        <taxon>Bacillota</taxon>
        <taxon>Bacilli</taxon>
        <taxon>Bacillales</taxon>
        <taxon>Bacillaceae</taxon>
        <taxon>Priestia</taxon>
    </lineage>
</organism>
<accession>A0A0B6AI43</accession>
<evidence type="ECO:0000313" key="3">
    <source>
        <dbReference type="Proteomes" id="UP000031829"/>
    </source>
</evidence>
<feature type="signal peptide" evidence="1">
    <location>
        <begin position="1"/>
        <end position="18"/>
    </location>
</feature>
<proteinExistence type="predicted"/>